<proteinExistence type="predicted"/>
<dbReference type="SUPFAM" id="SSF52833">
    <property type="entry name" value="Thioredoxin-like"/>
    <property type="match status" value="1"/>
</dbReference>
<evidence type="ECO:0000313" key="3">
    <source>
        <dbReference type="EMBL" id="OYD14696.1"/>
    </source>
</evidence>
<dbReference type="InterPro" id="IPR017937">
    <property type="entry name" value="Thioredoxin_CS"/>
</dbReference>
<dbReference type="InterPro" id="IPR026444">
    <property type="entry name" value="Secre_tail"/>
</dbReference>
<reference evidence="4 5" key="1">
    <citation type="submission" date="2017-07" db="EMBL/GenBank/DDBJ databases">
        <title>Recovery of genomes from metagenomes via a dereplication, aggregation, and scoring strategy.</title>
        <authorList>
            <person name="Sieber C.M."/>
            <person name="Probst A.J."/>
            <person name="Sharrar A."/>
            <person name="Thomas B.C."/>
            <person name="Hess M."/>
            <person name="Tringe S.G."/>
            <person name="Banfield J.F."/>
        </authorList>
    </citation>
    <scope>NUCLEOTIDE SEQUENCE [LARGE SCALE GENOMIC DNA]</scope>
    <source>
        <strain evidence="4">JGI_Cruoil_03_51_56</strain>
    </source>
</reference>
<dbReference type="PANTHER" id="PTHR42852">
    <property type="entry name" value="THIOL:DISULFIDE INTERCHANGE PROTEIN DSBE"/>
    <property type="match status" value="1"/>
</dbReference>
<dbReference type="Gene3D" id="2.60.40.4070">
    <property type="match status" value="1"/>
</dbReference>
<protein>
    <recommendedName>
        <fullName evidence="2">Thioredoxin domain-containing protein</fullName>
    </recommendedName>
</protein>
<sequence length="472" mass="52018">MKNKCNLVGLLALVPMMALATLHVGDLAPDFTLPDTAYVNHNLSEWRGRVVLLTFWQSTCGHCRAELPRLEVLYQDYKANGFIPVTANLQENIETVKAYARQYTYPFLCDNGGVWGVYRQNGYIPLNYIVDPEGVIRYIAEGFNEDAVRQVILQYLPGPIEHDVGVTGIIAPSGSVDSGTTVVPACSVYNFAENVETYPVRMRIGTLYDTVAMVSGHQPGTARYIEFPAWTAQERGQLAVRCSTELAADDIVSNDAKEGMVTVNVYDLAVTMILVPRDSVDSAATVVPSAVVENKGTIADMAKVKFTIGDFYSDSVNVPLQAGVVDTAYFNQWTALQLGTFAVRCTVGGIRGEHVPENNLLTGTVRVVRGSGIEEQFSYPNRFALYEVYPNPATGRTEFCYSLPHDAQIELQMFSLDGKLVRTLRSGRESAGRHSVVWDGRNEAGQAVGKGSYYYRLKAGEFRAVRKLVKTE</sequence>
<dbReference type="GO" id="GO:0016491">
    <property type="term" value="F:oxidoreductase activity"/>
    <property type="evidence" value="ECO:0007669"/>
    <property type="project" value="InterPro"/>
</dbReference>
<feature type="signal peptide" evidence="1">
    <location>
        <begin position="1"/>
        <end position="20"/>
    </location>
</feature>
<dbReference type="Pfam" id="PF00578">
    <property type="entry name" value="AhpC-TSA"/>
    <property type="match status" value="1"/>
</dbReference>
<dbReference type="InterPro" id="IPR013766">
    <property type="entry name" value="Thioredoxin_domain"/>
</dbReference>
<feature type="domain" description="Thioredoxin" evidence="2">
    <location>
        <begin position="22"/>
        <end position="157"/>
    </location>
</feature>
<organism evidence="4 5">
    <name type="scientific">candidate division WOR-3 bacterium JGI_Cruoil_03_51_56</name>
    <dbReference type="NCBI Taxonomy" id="1973747"/>
    <lineage>
        <taxon>Bacteria</taxon>
        <taxon>Bacteria division WOR-3</taxon>
    </lineage>
</organism>
<dbReference type="NCBIfam" id="TIGR04183">
    <property type="entry name" value="Por_Secre_tail"/>
    <property type="match status" value="1"/>
</dbReference>
<dbReference type="InterPro" id="IPR013783">
    <property type="entry name" value="Ig-like_fold"/>
</dbReference>
<dbReference type="Pfam" id="PF13860">
    <property type="entry name" value="FlgD_ig"/>
    <property type="match status" value="1"/>
</dbReference>
<dbReference type="CDD" id="cd02966">
    <property type="entry name" value="TlpA_like_family"/>
    <property type="match status" value="1"/>
</dbReference>
<dbReference type="GO" id="GO:0016209">
    <property type="term" value="F:antioxidant activity"/>
    <property type="evidence" value="ECO:0007669"/>
    <property type="project" value="InterPro"/>
</dbReference>
<dbReference type="EMBL" id="NOZP01000060">
    <property type="protein sequence ID" value="OYD16257.1"/>
    <property type="molecule type" value="Genomic_DNA"/>
</dbReference>
<dbReference type="InterPro" id="IPR000866">
    <property type="entry name" value="AhpC/TSA"/>
</dbReference>
<dbReference type="PROSITE" id="PS51352">
    <property type="entry name" value="THIOREDOXIN_2"/>
    <property type="match status" value="1"/>
</dbReference>
<dbReference type="PROSITE" id="PS00194">
    <property type="entry name" value="THIOREDOXIN_1"/>
    <property type="match status" value="1"/>
</dbReference>
<evidence type="ECO:0000313" key="4">
    <source>
        <dbReference type="EMBL" id="OYD16257.1"/>
    </source>
</evidence>
<comment type="caution">
    <text evidence="4">The sequence shown here is derived from an EMBL/GenBank/DDBJ whole genome shotgun (WGS) entry which is preliminary data.</text>
</comment>
<evidence type="ECO:0000256" key="1">
    <source>
        <dbReference type="SAM" id="SignalP"/>
    </source>
</evidence>
<dbReference type="InterPro" id="IPR036249">
    <property type="entry name" value="Thioredoxin-like_sf"/>
</dbReference>
<dbReference type="AlphaFoldDB" id="A0A235BWU1"/>
<dbReference type="Proteomes" id="UP000215559">
    <property type="component" value="Unassembled WGS sequence"/>
</dbReference>
<evidence type="ECO:0000259" key="2">
    <source>
        <dbReference type="PROSITE" id="PS51352"/>
    </source>
</evidence>
<feature type="chain" id="PRO_5014280669" description="Thioredoxin domain-containing protein" evidence="1">
    <location>
        <begin position="21"/>
        <end position="472"/>
    </location>
</feature>
<dbReference type="Gene3D" id="2.60.40.10">
    <property type="entry name" value="Immunoglobulins"/>
    <property type="match status" value="1"/>
</dbReference>
<keyword evidence="1" id="KW-0732">Signal</keyword>
<name>A0A235BWU1_UNCW3</name>
<dbReference type="EMBL" id="NOZP01000142">
    <property type="protein sequence ID" value="OYD14696.1"/>
    <property type="molecule type" value="Genomic_DNA"/>
</dbReference>
<dbReference type="InterPro" id="IPR050553">
    <property type="entry name" value="Thioredoxin_ResA/DsbE_sf"/>
</dbReference>
<dbReference type="Gene3D" id="3.40.30.10">
    <property type="entry name" value="Glutaredoxin"/>
    <property type="match status" value="1"/>
</dbReference>
<accession>A0A235BWU1</accession>
<dbReference type="PANTHER" id="PTHR42852:SF13">
    <property type="entry name" value="PROTEIN DIPZ"/>
    <property type="match status" value="1"/>
</dbReference>
<dbReference type="InterPro" id="IPR025965">
    <property type="entry name" value="FlgD/Vpr_Ig-like"/>
</dbReference>
<gene>
    <name evidence="4" type="ORF">CH330_03330</name>
    <name evidence="3" type="ORF">CH330_07905</name>
</gene>
<evidence type="ECO:0000313" key="5">
    <source>
        <dbReference type="Proteomes" id="UP000215559"/>
    </source>
</evidence>